<gene>
    <name evidence="1" type="ORF">HDA43_001891</name>
</gene>
<evidence type="ECO:0000313" key="1">
    <source>
        <dbReference type="EMBL" id="NYF39732.1"/>
    </source>
</evidence>
<protein>
    <submittedName>
        <fullName evidence="1">Uncharacterized protein</fullName>
    </submittedName>
</protein>
<dbReference type="Proteomes" id="UP000576393">
    <property type="component" value="Unassembled WGS sequence"/>
</dbReference>
<dbReference type="AlphaFoldDB" id="A0A852URF1"/>
<name>A0A852URF1_9ACTN</name>
<organism evidence="1 2">
    <name type="scientific">Streptosporangium sandarakinum</name>
    <dbReference type="NCBI Taxonomy" id="1260955"/>
    <lineage>
        <taxon>Bacteria</taxon>
        <taxon>Bacillati</taxon>
        <taxon>Actinomycetota</taxon>
        <taxon>Actinomycetes</taxon>
        <taxon>Streptosporangiales</taxon>
        <taxon>Streptosporangiaceae</taxon>
        <taxon>Streptosporangium</taxon>
    </lineage>
</organism>
<reference evidence="1 2" key="1">
    <citation type="submission" date="2020-07" db="EMBL/GenBank/DDBJ databases">
        <title>Sequencing the genomes of 1000 actinobacteria strains.</title>
        <authorList>
            <person name="Klenk H.-P."/>
        </authorList>
    </citation>
    <scope>NUCLEOTIDE SEQUENCE [LARGE SCALE GENOMIC DNA]</scope>
    <source>
        <strain evidence="1 2">DSM 45763</strain>
    </source>
</reference>
<proteinExistence type="predicted"/>
<accession>A0A852URF1</accession>
<comment type="caution">
    <text evidence="1">The sequence shown here is derived from an EMBL/GenBank/DDBJ whole genome shotgun (WGS) entry which is preliminary data.</text>
</comment>
<evidence type="ECO:0000313" key="2">
    <source>
        <dbReference type="Proteomes" id="UP000576393"/>
    </source>
</evidence>
<dbReference type="EMBL" id="JACCCO010000001">
    <property type="protein sequence ID" value="NYF39732.1"/>
    <property type="molecule type" value="Genomic_DNA"/>
</dbReference>
<dbReference type="RefSeq" id="WP_179819348.1">
    <property type="nucleotide sequence ID" value="NZ_CP192034.1"/>
</dbReference>
<keyword evidence="2" id="KW-1185">Reference proteome</keyword>
<sequence>MSPTSRLIEELRDPWGLLLGATAGGAAWAVDVHPAAAAFVGVTVWLVKAGVAAAQGRGAGRTAPAVAEGSGEAYWLDRAAAAARDFGELSASLETGPLAGRITLMRPRVEDSLATLERLAEHASRTGAALARFDRGRLDREHARLTEELRRARGDVVDDIGRALGSLAAQRAVADRLTETRNQVLTRMESSAIGIEGLVARVVELAAMPATGSLGPARVLDELADGLEGVRRGLHETERITRDALGPRDAPDP</sequence>